<feature type="transmembrane region" description="Helical" evidence="1">
    <location>
        <begin position="44"/>
        <end position="65"/>
    </location>
</feature>
<reference evidence="2 3" key="1">
    <citation type="submission" date="2014-10" db="EMBL/GenBank/DDBJ databases">
        <title>Draft genome of anammox bacterium scalindua brodae, obtained using differential coverage binning of sequence data from two enrichment reactors.</title>
        <authorList>
            <person name="Speth D.R."/>
            <person name="Russ L."/>
            <person name="Kartal B."/>
            <person name="Op den Camp H.J."/>
            <person name="Dutilh B.E."/>
            <person name="Jetten M.S."/>
        </authorList>
    </citation>
    <scope>NUCLEOTIDE SEQUENCE [LARGE SCALE GENOMIC DNA]</scope>
    <source>
        <strain evidence="2">RU1</strain>
    </source>
</reference>
<comment type="caution">
    <text evidence="2">The sequence shown here is derived from an EMBL/GenBank/DDBJ whole genome shotgun (WGS) entry which is preliminary data.</text>
</comment>
<keyword evidence="1" id="KW-1133">Transmembrane helix</keyword>
<dbReference type="Proteomes" id="UP000030652">
    <property type="component" value="Unassembled WGS sequence"/>
</dbReference>
<dbReference type="PATRIC" id="fig|237368.3.peg.4134"/>
<keyword evidence="1" id="KW-0812">Transmembrane</keyword>
<evidence type="ECO:0000313" key="3">
    <source>
        <dbReference type="Proteomes" id="UP000030652"/>
    </source>
</evidence>
<feature type="transmembrane region" description="Helical" evidence="1">
    <location>
        <begin position="128"/>
        <end position="149"/>
    </location>
</feature>
<keyword evidence="1" id="KW-0472">Membrane</keyword>
<protein>
    <submittedName>
        <fullName evidence="2">Uncharacterized protein</fullName>
    </submittedName>
</protein>
<evidence type="ECO:0000313" key="2">
    <source>
        <dbReference type="EMBL" id="KHE90459.1"/>
    </source>
</evidence>
<accession>A0A0B0ECQ9</accession>
<name>A0A0B0ECQ9_9BACT</name>
<feature type="transmembrane region" description="Helical" evidence="1">
    <location>
        <begin position="12"/>
        <end position="32"/>
    </location>
</feature>
<proteinExistence type="predicted"/>
<dbReference type="AlphaFoldDB" id="A0A0B0ECQ9"/>
<dbReference type="EMBL" id="JRYO01000264">
    <property type="protein sequence ID" value="KHE90459.1"/>
    <property type="molecule type" value="Genomic_DNA"/>
</dbReference>
<organism evidence="2 3">
    <name type="scientific">Candidatus Scalindua brodae</name>
    <dbReference type="NCBI Taxonomy" id="237368"/>
    <lineage>
        <taxon>Bacteria</taxon>
        <taxon>Pseudomonadati</taxon>
        <taxon>Planctomycetota</taxon>
        <taxon>Candidatus Brocadiia</taxon>
        <taxon>Candidatus Brocadiales</taxon>
        <taxon>Candidatus Scalinduaceae</taxon>
        <taxon>Candidatus Scalindua</taxon>
    </lineage>
</organism>
<evidence type="ECO:0000256" key="1">
    <source>
        <dbReference type="SAM" id="Phobius"/>
    </source>
</evidence>
<feature type="transmembrane region" description="Helical" evidence="1">
    <location>
        <begin position="77"/>
        <end position="96"/>
    </location>
</feature>
<sequence length="166" mass="18998">MSKILSFFKKELRELIPTTIFFLVTFHIIAFSRALMLEQYGIKLSTSGTATVGALIVAKVILIFNKLSFVNMFSGKPLLFSIIWKTFIFSLFTLLFRCVEELIPLISKYGSLPVAGQHLIHEIVWPHFWSSQIVLLVALFLFCSTVELIREIGAIRMKEIFFGCKQ</sequence>
<gene>
    <name evidence="2" type="ORF">SCABRO_03844</name>
</gene>
<dbReference type="eggNOG" id="ENOG502ZZ61">
    <property type="taxonomic scope" value="Bacteria"/>
</dbReference>